<dbReference type="SUPFAM" id="SSF103473">
    <property type="entry name" value="MFS general substrate transporter"/>
    <property type="match status" value="1"/>
</dbReference>
<keyword evidence="4" id="KW-0472">Membrane</keyword>
<dbReference type="Proteomes" id="UP000177622">
    <property type="component" value="Unassembled WGS sequence"/>
</dbReference>
<keyword evidence="4" id="KW-1133">Transmembrane helix</keyword>
<dbReference type="GO" id="GO:0016020">
    <property type="term" value="C:membrane"/>
    <property type="evidence" value="ECO:0007669"/>
    <property type="project" value="UniProtKB-SubCell"/>
</dbReference>
<feature type="region of interest" description="Disordered" evidence="3">
    <location>
        <begin position="1"/>
        <end position="25"/>
    </location>
</feature>
<feature type="transmembrane region" description="Helical" evidence="4">
    <location>
        <begin position="140"/>
        <end position="160"/>
    </location>
</feature>
<feature type="transmembrane region" description="Helical" evidence="4">
    <location>
        <begin position="333"/>
        <end position="355"/>
    </location>
</feature>
<evidence type="ECO:0000256" key="4">
    <source>
        <dbReference type="SAM" id="Phobius"/>
    </source>
</evidence>
<proteinExistence type="inferred from homology"/>
<comment type="caution">
    <text evidence="5">The sequence shown here is derived from an EMBL/GenBank/DDBJ whole genome shotgun (WGS) entry which is preliminary data.</text>
</comment>
<feature type="transmembrane region" description="Helical" evidence="4">
    <location>
        <begin position="200"/>
        <end position="217"/>
    </location>
</feature>
<feature type="transmembrane region" description="Helical" evidence="4">
    <location>
        <begin position="111"/>
        <end position="134"/>
    </location>
</feature>
<dbReference type="PANTHER" id="PTHR11360">
    <property type="entry name" value="MONOCARBOXYLATE TRANSPORTER"/>
    <property type="match status" value="1"/>
</dbReference>
<accession>A0A1F5L7D5</accession>
<evidence type="ECO:0000256" key="2">
    <source>
        <dbReference type="ARBA" id="ARBA00006727"/>
    </source>
</evidence>
<feature type="transmembrane region" description="Helical" evidence="4">
    <location>
        <begin position="76"/>
        <end position="99"/>
    </location>
</feature>
<keyword evidence="4" id="KW-0812">Transmembrane</keyword>
<sequence length="434" mass="46986">MELESRNNSTDRIEPDELVHSHEGRQLPPVDGGKDAWMFLVAGFIIEGLTWGFAFSYGVFQDYYLSSDEFRNSGNIAAIGTCALGIAYLSAPLDFALLLGVPRFRRLATPVGFLVMCLALALSSFSTTTTHLILSQGVGYGLGAGLAYSPVILWMGEWFVKRRGLAFGTMWAGTGLSGVVFPIVLQWMLKEYGFRTTLRVWSVLLMILIAPVIYFVKPRIPTSSQTASKIRPFDLSFIWTRSFMIYQVCNTVEALGFFLPAVFLPSQARSLGVTGPLASLTVILFNLASIGGCVVMGMLVDKHHATTCILLSSVGTALSVFLIWGFSVSIAPLYVFCIVYGLFAGSFTSTWTAITRETQKNNERADMSMIFGILETGRGIGNIASGFLSEALIAHGASTSAYAFGSTYGNIIIFTGVTALFGGACALARPLKLL</sequence>
<feature type="compositionally biased region" description="Basic and acidic residues" evidence="3">
    <location>
        <begin position="9"/>
        <end position="25"/>
    </location>
</feature>
<keyword evidence="6" id="KW-1185">Reference proteome</keyword>
<comment type="subcellular location">
    <subcellularLocation>
        <location evidence="1">Membrane</location>
        <topology evidence="1">Multi-pass membrane protein</topology>
    </subcellularLocation>
</comment>
<dbReference type="EMBL" id="LXJU01000023">
    <property type="protein sequence ID" value="OGE49133.1"/>
    <property type="molecule type" value="Genomic_DNA"/>
</dbReference>
<evidence type="ECO:0000256" key="1">
    <source>
        <dbReference type="ARBA" id="ARBA00004141"/>
    </source>
</evidence>
<dbReference type="PANTHER" id="PTHR11360:SF287">
    <property type="entry name" value="MFS MONOCARBOXYLATE TRANSPORTER"/>
    <property type="match status" value="1"/>
</dbReference>
<dbReference type="OrthoDB" id="2213137at2759"/>
<comment type="similarity">
    <text evidence="2">Belongs to the major facilitator superfamily. Monocarboxylate porter (TC 2.A.1.13) family.</text>
</comment>
<gene>
    <name evidence="5" type="ORF">PENARI_c023G03162</name>
</gene>
<dbReference type="InterPro" id="IPR011701">
    <property type="entry name" value="MFS"/>
</dbReference>
<dbReference type="AlphaFoldDB" id="A0A1F5L7D5"/>
<feature type="transmembrane region" description="Helical" evidence="4">
    <location>
        <begin position="36"/>
        <end position="56"/>
    </location>
</feature>
<feature type="transmembrane region" description="Helical" evidence="4">
    <location>
        <begin position="307"/>
        <end position="327"/>
    </location>
</feature>
<name>A0A1F5L7D5_PENAI</name>
<evidence type="ECO:0000313" key="6">
    <source>
        <dbReference type="Proteomes" id="UP000177622"/>
    </source>
</evidence>
<dbReference type="Gene3D" id="1.20.1250.20">
    <property type="entry name" value="MFS general substrate transporter like domains"/>
    <property type="match status" value="2"/>
</dbReference>
<dbReference type="Pfam" id="PF07690">
    <property type="entry name" value="MFS_1"/>
    <property type="match status" value="1"/>
</dbReference>
<evidence type="ECO:0000256" key="3">
    <source>
        <dbReference type="SAM" id="MobiDB-lite"/>
    </source>
</evidence>
<feature type="transmembrane region" description="Helical" evidence="4">
    <location>
        <begin position="167"/>
        <end position="188"/>
    </location>
</feature>
<feature type="transmembrane region" description="Helical" evidence="4">
    <location>
        <begin position="408"/>
        <end position="428"/>
    </location>
</feature>
<protein>
    <recommendedName>
        <fullName evidence="7">Major facilitator superfamily (MFS) profile domain-containing protein</fullName>
    </recommendedName>
</protein>
<evidence type="ECO:0008006" key="7">
    <source>
        <dbReference type="Google" id="ProtNLM"/>
    </source>
</evidence>
<organism evidence="5 6">
    <name type="scientific">Penicillium arizonense</name>
    <dbReference type="NCBI Taxonomy" id="1835702"/>
    <lineage>
        <taxon>Eukaryota</taxon>
        <taxon>Fungi</taxon>
        <taxon>Dikarya</taxon>
        <taxon>Ascomycota</taxon>
        <taxon>Pezizomycotina</taxon>
        <taxon>Eurotiomycetes</taxon>
        <taxon>Eurotiomycetidae</taxon>
        <taxon>Eurotiales</taxon>
        <taxon>Aspergillaceae</taxon>
        <taxon>Penicillium</taxon>
    </lineage>
</organism>
<evidence type="ECO:0000313" key="5">
    <source>
        <dbReference type="EMBL" id="OGE49133.1"/>
    </source>
</evidence>
<dbReference type="GeneID" id="34580250"/>
<dbReference type="InterPro" id="IPR036259">
    <property type="entry name" value="MFS_trans_sf"/>
</dbReference>
<dbReference type="InterPro" id="IPR050327">
    <property type="entry name" value="Proton-linked_MCT"/>
</dbReference>
<reference evidence="5 6" key="1">
    <citation type="journal article" date="2016" name="Sci. Rep.">
        <title>Penicillium arizonense, a new, genome sequenced fungal species, reveals a high chemical diversity in secreted metabolites.</title>
        <authorList>
            <person name="Grijseels S."/>
            <person name="Nielsen J.C."/>
            <person name="Randelovic M."/>
            <person name="Nielsen J."/>
            <person name="Nielsen K.F."/>
            <person name="Workman M."/>
            <person name="Frisvad J.C."/>
        </authorList>
    </citation>
    <scope>NUCLEOTIDE SEQUENCE [LARGE SCALE GENOMIC DNA]</scope>
    <source>
        <strain evidence="5 6">CBS 141311</strain>
    </source>
</reference>
<feature type="transmembrane region" description="Helical" evidence="4">
    <location>
        <begin position="276"/>
        <end position="300"/>
    </location>
</feature>
<feature type="transmembrane region" description="Helical" evidence="4">
    <location>
        <begin position="238"/>
        <end position="264"/>
    </location>
</feature>
<dbReference type="GO" id="GO:0022857">
    <property type="term" value="F:transmembrane transporter activity"/>
    <property type="evidence" value="ECO:0007669"/>
    <property type="project" value="InterPro"/>
</dbReference>
<dbReference type="RefSeq" id="XP_022484587.1">
    <property type="nucleotide sequence ID" value="XM_022635516.1"/>
</dbReference>